<dbReference type="AlphaFoldDB" id="A0A0M0K134"/>
<dbReference type="GO" id="GO:0008270">
    <property type="term" value="F:zinc ion binding"/>
    <property type="evidence" value="ECO:0007669"/>
    <property type="project" value="InterPro"/>
</dbReference>
<dbReference type="Pfam" id="PF00246">
    <property type="entry name" value="Peptidase_M14"/>
    <property type="match status" value="1"/>
</dbReference>
<gene>
    <name evidence="5" type="ORF">Ctob_014440</name>
</gene>
<dbReference type="GO" id="GO:0005615">
    <property type="term" value="C:extracellular space"/>
    <property type="evidence" value="ECO:0007669"/>
    <property type="project" value="TreeGrafter"/>
</dbReference>
<evidence type="ECO:0000313" key="5">
    <source>
        <dbReference type="EMBL" id="KOO32509.1"/>
    </source>
</evidence>
<dbReference type="SMART" id="SM00631">
    <property type="entry name" value="Zn_pept"/>
    <property type="match status" value="1"/>
</dbReference>
<protein>
    <submittedName>
        <fullName evidence="5">Carboxypeptidase a2-like protein</fullName>
    </submittedName>
</protein>
<organism evidence="5 6">
    <name type="scientific">Chrysochromulina tobinii</name>
    <dbReference type="NCBI Taxonomy" id="1460289"/>
    <lineage>
        <taxon>Eukaryota</taxon>
        <taxon>Haptista</taxon>
        <taxon>Haptophyta</taxon>
        <taxon>Prymnesiophyceae</taxon>
        <taxon>Prymnesiales</taxon>
        <taxon>Chrysochromulinaceae</taxon>
        <taxon>Chrysochromulina</taxon>
    </lineage>
</organism>
<dbReference type="GO" id="GO:0006508">
    <property type="term" value="P:proteolysis"/>
    <property type="evidence" value="ECO:0007669"/>
    <property type="project" value="InterPro"/>
</dbReference>
<keyword evidence="5" id="KW-0121">Carboxypeptidase</keyword>
<dbReference type="PANTHER" id="PTHR11705:SF119">
    <property type="entry name" value="OS02G0119300 PROTEIN"/>
    <property type="match status" value="1"/>
</dbReference>
<evidence type="ECO:0000256" key="1">
    <source>
        <dbReference type="ARBA" id="ARBA00001947"/>
    </source>
</evidence>
<feature type="active site" description="Proton donor/acceptor" evidence="3">
    <location>
        <position position="291"/>
    </location>
</feature>
<dbReference type="InterPro" id="IPR034269">
    <property type="entry name" value="At5g42320_M14_CPD"/>
</dbReference>
<dbReference type="PROSITE" id="PS52035">
    <property type="entry name" value="PEPTIDASE_M14"/>
    <property type="match status" value="1"/>
</dbReference>
<dbReference type="PANTHER" id="PTHR11705">
    <property type="entry name" value="PROTEASE FAMILY M14 CARBOXYPEPTIDASE A,B"/>
    <property type="match status" value="1"/>
</dbReference>
<reference evidence="6" key="1">
    <citation type="journal article" date="2015" name="PLoS Genet.">
        <title>Genome Sequence and Transcriptome Analyses of Chrysochromulina tobin: Metabolic Tools for Enhanced Algal Fitness in the Prominent Order Prymnesiales (Haptophyceae).</title>
        <authorList>
            <person name="Hovde B.T."/>
            <person name="Deodato C.R."/>
            <person name="Hunsperger H.M."/>
            <person name="Ryken S.A."/>
            <person name="Yost W."/>
            <person name="Jha R.K."/>
            <person name="Patterson J."/>
            <person name="Monnat R.J. Jr."/>
            <person name="Barlow S.B."/>
            <person name="Starkenburg S.R."/>
            <person name="Cattolico R.A."/>
        </authorList>
    </citation>
    <scope>NUCLEOTIDE SEQUENCE</scope>
    <source>
        <strain evidence="6">CCMP291</strain>
    </source>
</reference>
<comment type="caution">
    <text evidence="5">The sequence shown here is derived from an EMBL/GenBank/DDBJ whole genome shotgun (WGS) entry which is preliminary data.</text>
</comment>
<dbReference type="OrthoDB" id="3626597at2759"/>
<feature type="domain" description="Peptidase M14" evidence="4">
    <location>
        <begin position="1"/>
        <end position="316"/>
    </location>
</feature>
<dbReference type="GO" id="GO:0004181">
    <property type="term" value="F:metallocarboxypeptidase activity"/>
    <property type="evidence" value="ECO:0007669"/>
    <property type="project" value="InterPro"/>
</dbReference>
<dbReference type="Gene3D" id="3.40.630.10">
    <property type="entry name" value="Zn peptidases"/>
    <property type="match status" value="1"/>
</dbReference>
<sequence>MPSVHDLSIYHKTDALLETFTRLSDPSRCGSRLTVDNLRDTEDPAFSLRVATFTDSQTRSTQAPIGAAHVLLNFGAHGRELISSEVALRLAQMLCGEAPSRFAGDPERSRDRIAEMLRHVVIKIVPVQSPYSRRLAEVGSGSCKERRLNARGVDVNRNWDVLWAAGAAGEGSSQYRGPRPFSEPETRALARFAEEWRPDVFVDVRSGDRYLAMPHAGRASGPSDRADRNGMLDVMRSVSAMIGKQYPKLMGMGDLPFGPASSLGEEPYKATGTALDYMYTRVGVRRSYMFEVFGASTVYGVGGRAAREIGRLPSAVVSLLQVWFVDCSERSPQRG</sequence>
<evidence type="ECO:0000256" key="2">
    <source>
        <dbReference type="ARBA" id="ARBA00005988"/>
    </source>
</evidence>
<evidence type="ECO:0000313" key="6">
    <source>
        <dbReference type="Proteomes" id="UP000037460"/>
    </source>
</evidence>
<evidence type="ECO:0000259" key="4">
    <source>
        <dbReference type="PROSITE" id="PS52035"/>
    </source>
</evidence>
<comment type="similarity">
    <text evidence="2 3">Belongs to the peptidase M14 family.</text>
</comment>
<comment type="cofactor">
    <cofactor evidence="1">
        <name>Zn(2+)</name>
        <dbReference type="ChEBI" id="CHEBI:29105"/>
    </cofactor>
</comment>
<dbReference type="SUPFAM" id="SSF53187">
    <property type="entry name" value="Zn-dependent exopeptidases"/>
    <property type="match status" value="1"/>
</dbReference>
<dbReference type="EMBL" id="JWZX01001756">
    <property type="protein sequence ID" value="KOO32509.1"/>
    <property type="molecule type" value="Genomic_DNA"/>
</dbReference>
<accession>A0A0M0K134</accession>
<dbReference type="CDD" id="cd06227">
    <property type="entry name" value="M14-CPA-like"/>
    <property type="match status" value="1"/>
</dbReference>
<dbReference type="InterPro" id="IPR000834">
    <property type="entry name" value="Peptidase_M14"/>
</dbReference>
<keyword evidence="5" id="KW-0645">Protease</keyword>
<keyword evidence="6" id="KW-1185">Reference proteome</keyword>
<evidence type="ECO:0000256" key="3">
    <source>
        <dbReference type="PROSITE-ProRule" id="PRU01379"/>
    </source>
</evidence>
<proteinExistence type="inferred from homology"/>
<keyword evidence="5" id="KW-0378">Hydrolase</keyword>
<dbReference type="Proteomes" id="UP000037460">
    <property type="component" value="Unassembled WGS sequence"/>
</dbReference>
<name>A0A0M0K134_9EUKA</name>